<dbReference type="Proteomes" id="UP001589748">
    <property type="component" value="Unassembled WGS sequence"/>
</dbReference>
<evidence type="ECO:0000259" key="3">
    <source>
        <dbReference type="Pfam" id="PF00535"/>
    </source>
</evidence>
<keyword evidence="5" id="KW-1185">Reference proteome</keyword>
<dbReference type="SUPFAM" id="SSF53448">
    <property type="entry name" value="Nucleotide-diphospho-sugar transferases"/>
    <property type="match status" value="1"/>
</dbReference>
<dbReference type="InterPro" id="IPR029044">
    <property type="entry name" value="Nucleotide-diphossugar_trans"/>
</dbReference>
<feature type="transmembrane region" description="Helical" evidence="2">
    <location>
        <begin position="273"/>
        <end position="295"/>
    </location>
</feature>
<keyword evidence="2" id="KW-0812">Transmembrane</keyword>
<evidence type="ECO:0000313" key="4">
    <source>
        <dbReference type="EMBL" id="MFB9377324.1"/>
    </source>
</evidence>
<feature type="transmembrane region" description="Helical" evidence="2">
    <location>
        <begin position="235"/>
        <end position="261"/>
    </location>
</feature>
<evidence type="ECO:0000256" key="1">
    <source>
        <dbReference type="ARBA" id="ARBA00006739"/>
    </source>
</evidence>
<name>A0ABV5LTD4_9ACTN</name>
<accession>A0ABV5LTD4</accession>
<dbReference type="PANTHER" id="PTHR48090:SF7">
    <property type="entry name" value="RFBJ PROTEIN"/>
    <property type="match status" value="1"/>
</dbReference>
<dbReference type="GO" id="GO:0016757">
    <property type="term" value="F:glycosyltransferase activity"/>
    <property type="evidence" value="ECO:0007669"/>
    <property type="project" value="UniProtKB-KW"/>
</dbReference>
<dbReference type="InterPro" id="IPR050256">
    <property type="entry name" value="Glycosyltransferase_2"/>
</dbReference>
<proteinExistence type="inferred from homology"/>
<dbReference type="EMBL" id="JBHMDM010000005">
    <property type="protein sequence ID" value="MFB9377324.1"/>
    <property type="molecule type" value="Genomic_DNA"/>
</dbReference>
<dbReference type="PANTHER" id="PTHR48090">
    <property type="entry name" value="UNDECAPRENYL-PHOSPHATE 4-DEOXY-4-FORMAMIDO-L-ARABINOSE TRANSFERASE-RELATED"/>
    <property type="match status" value="1"/>
</dbReference>
<dbReference type="EC" id="2.4.-.-" evidence="4"/>
<gene>
    <name evidence="4" type="ORF">ACFFVI_10100</name>
</gene>
<dbReference type="Gene3D" id="3.90.550.10">
    <property type="entry name" value="Spore Coat Polysaccharide Biosynthesis Protein SpsA, Chain A"/>
    <property type="match status" value="1"/>
</dbReference>
<keyword evidence="4" id="KW-0328">Glycosyltransferase</keyword>
<keyword evidence="2" id="KW-0472">Membrane</keyword>
<protein>
    <submittedName>
        <fullName evidence="4">Glycosyltransferase</fullName>
        <ecNumber evidence="4">2.4.-.-</ecNumber>
    </submittedName>
</protein>
<organism evidence="4 5">
    <name type="scientific">Kineococcus gynurae</name>
    <dbReference type="NCBI Taxonomy" id="452979"/>
    <lineage>
        <taxon>Bacteria</taxon>
        <taxon>Bacillati</taxon>
        <taxon>Actinomycetota</taxon>
        <taxon>Actinomycetes</taxon>
        <taxon>Kineosporiales</taxon>
        <taxon>Kineosporiaceae</taxon>
        <taxon>Kineococcus</taxon>
    </lineage>
</organism>
<dbReference type="RefSeq" id="WP_380139234.1">
    <property type="nucleotide sequence ID" value="NZ_JBHLUI010000010.1"/>
</dbReference>
<evidence type="ECO:0000313" key="5">
    <source>
        <dbReference type="Proteomes" id="UP001589748"/>
    </source>
</evidence>
<reference evidence="4 5" key="1">
    <citation type="submission" date="2024-09" db="EMBL/GenBank/DDBJ databases">
        <authorList>
            <person name="Sun Q."/>
            <person name="Mori K."/>
        </authorList>
    </citation>
    <scope>NUCLEOTIDE SEQUENCE [LARGE SCALE GENOMIC DNA]</scope>
    <source>
        <strain evidence="4 5">TISTR 1856</strain>
    </source>
</reference>
<dbReference type="Pfam" id="PF00535">
    <property type="entry name" value="Glycos_transf_2"/>
    <property type="match status" value="1"/>
</dbReference>
<keyword evidence="4" id="KW-0808">Transferase</keyword>
<evidence type="ECO:0000256" key="2">
    <source>
        <dbReference type="SAM" id="Phobius"/>
    </source>
</evidence>
<dbReference type="CDD" id="cd04179">
    <property type="entry name" value="DPM_DPG-synthase_like"/>
    <property type="match status" value="1"/>
</dbReference>
<feature type="domain" description="Glycosyltransferase 2-like" evidence="3">
    <location>
        <begin position="15"/>
        <end position="167"/>
    </location>
</feature>
<dbReference type="InterPro" id="IPR001173">
    <property type="entry name" value="Glyco_trans_2-like"/>
</dbReference>
<comment type="caution">
    <text evidence="4">The sequence shown here is derived from an EMBL/GenBank/DDBJ whole genome shotgun (WGS) entry which is preliminary data.</text>
</comment>
<sequence length="332" mass="35482">MPAPEDEGNRVRIAVVLPCLNEETAVGTVVDDVRAALPGAVVYVYDNGSTDATAEVARAHGAVVRREPRPGKGNVIRRAFADVDADVYVLLDGDDTYDASGAGELVRLLVAEGLDHVVGVRRASSSTAYRKGHEAGNRFLNGVVSAVFGERVTDMLSGYRVMSRRFVKSFPAISRGFEVETELTVHAVNLRVPQQEVAIGFRDRADGSESKLRTYRDGWAILRLIARLARFERPLAVHAAVGGLLAVLSLALGVPVVLEFFDTGLVPRFPTAIAASAAMLMAVLVAAIGVVLDAVHRAADEAARLAYLQHPGSHALDERGGSARQQGAVRTR</sequence>
<comment type="similarity">
    <text evidence="1">Belongs to the glycosyltransferase 2 family.</text>
</comment>
<keyword evidence="2" id="KW-1133">Transmembrane helix</keyword>